<keyword evidence="2 4" id="KW-0853">WD repeat</keyword>
<dbReference type="GO" id="GO:0016567">
    <property type="term" value="P:protein ubiquitination"/>
    <property type="evidence" value="ECO:0007669"/>
    <property type="project" value="TreeGrafter"/>
</dbReference>
<gene>
    <name evidence="6" type="ORF">SSS_6694</name>
</gene>
<dbReference type="OrthoDB" id="196957at2759"/>
<evidence type="ECO:0000313" key="7">
    <source>
        <dbReference type="EnsemblMetazoa" id="KAF7488045.1"/>
    </source>
</evidence>
<evidence type="ECO:0000256" key="2">
    <source>
        <dbReference type="ARBA" id="ARBA00022574"/>
    </source>
</evidence>
<dbReference type="PROSITE" id="PS50082">
    <property type="entry name" value="WD_REPEATS_2"/>
    <property type="match status" value="1"/>
</dbReference>
<evidence type="ECO:0000256" key="3">
    <source>
        <dbReference type="ARBA" id="ARBA00022737"/>
    </source>
</evidence>
<reference evidence="8" key="1">
    <citation type="journal article" date="2020" name="PLoS Negl. Trop. Dis.">
        <title>High-quality nuclear genome for Sarcoptes scabiei-A critical resource for a neglected parasite.</title>
        <authorList>
            <person name="Korhonen P.K."/>
            <person name="Gasser R.B."/>
            <person name="Ma G."/>
            <person name="Wang T."/>
            <person name="Stroehlein A.J."/>
            <person name="Young N.D."/>
            <person name="Ang C.S."/>
            <person name="Fernando D.D."/>
            <person name="Lu H.C."/>
            <person name="Taylor S."/>
            <person name="Reynolds S.L."/>
            <person name="Mofiz E."/>
            <person name="Najaraj S.H."/>
            <person name="Gowda H."/>
            <person name="Madugundu A."/>
            <person name="Renuse S."/>
            <person name="Holt D."/>
            <person name="Pandey A."/>
            <person name="Papenfuss A.T."/>
            <person name="Fischer K."/>
        </authorList>
    </citation>
    <scope>NUCLEOTIDE SEQUENCE [LARGE SCALE GENOMIC DNA]</scope>
</reference>
<dbReference type="Gene3D" id="2.130.10.10">
    <property type="entry name" value="YVTN repeat-like/Quinoprotein amine dehydrogenase"/>
    <property type="match status" value="1"/>
</dbReference>
<evidence type="ECO:0000313" key="6">
    <source>
        <dbReference type="EMBL" id="KAF7488045.1"/>
    </source>
</evidence>
<dbReference type="EnsemblMetazoa" id="SSS_6694s_mrna">
    <property type="protein sequence ID" value="KAF7488045.1"/>
    <property type="gene ID" value="SSS_6694"/>
</dbReference>
<comment type="similarity">
    <text evidence="1">Belongs to the WD repeat EIPR1 family.</text>
</comment>
<evidence type="ECO:0000256" key="4">
    <source>
        <dbReference type="PROSITE-ProRule" id="PRU00221"/>
    </source>
</evidence>
<keyword evidence="8" id="KW-1185">Reference proteome</keyword>
<dbReference type="InterPro" id="IPR019775">
    <property type="entry name" value="WD40_repeat_CS"/>
</dbReference>
<dbReference type="Proteomes" id="UP000070412">
    <property type="component" value="Unassembled WGS sequence"/>
</dbReference>
<keyword evidence="3" id="KW-0677">Repeat</keyword>
<dbReference type="Pfam" id="PF23609">
    <property type="entry name" value="Beta-prop_EIPR1"/>
    <property type="match status" value="1"/>
</dbReference>
<dbReference type="PROSITE" id="PS00678">
    <property type="entry name" value="WD_REPEATS_1"/>
    <property type="match status" value="1"/>
</dbReference>
<accession>A0A834R1L0</accession>
<proteinExistence type="inferred from homology"/>
<dbReference type="PROSITE" id="PS50294">
    <property type="entry name" value="WD_REPEATS_REGION"/>
    <property type="match status" value="1"/>
</dbReference>
<reference evidence="6" key="2">
    <citation type="submission" date="2020-01" db="EMBL/GenBank/DDBJ databases">
        <authorList>
            <person name="Korhonen P.K.K."/>
            <person name="Guangxu M.G."/>
            <person name="Wang T.W."/>
            <person name="Stroehlein A.J.S."/>
            <person name="Young N.D."/>
            <person name="Ang C.-S.A."/>
            <person name="Fernando D.W.F."/>
            <person name="Lu H.L."/>
            <person name="Taylor S.T."/>
            <person name="Ehtesham M.E.M."/>
            <person name="Najaraj S.H.N."/>
            <person name="Harsha G.H.G."/>
            <person name="Madugundu A.M."/>
            <person name="Renuse S.R."/>
            <person name="Holt D.H."/>
            <person name="Pandey A.P."/>
            <person name="Papenfuss A.P."/>
            <person name="Gasser R.B.G."/>
            <person name="Fischer K.F."/>
        </authorList>
    </citation>
    <scope>NUCLEOTIDE SEQUENCE</scope>
    <source>
        <strain evidence="6">SSS_KF_BRIS2020</strain>
    </source>
</reference>
<dbReference type="InterPro" id="IPR036322">
    <property type="entry name" value="WD40_repeat_dom_sf"/>
</dbReference>
<name>A0A834R1L0_SARSC</name>
<dbReference type="EMBL" id="WVUK01000066">
    <property type="protein sequence ID" value="KAF7488045.1"/>
    <property type="molecule type" value="Genomic_DNA"/>
</dbReference>
<dbReference type="InterPro" id="IPR059104">
    <property type="entry name" value="Beta-prop_EIPR1-like"/>
</dbReference>
<dbReference type="SUPFAM" id="SSF50978">
    <property type="entry name" value="WD40 repeat-like"/>
    <property type="match status" value="1"/>
</dbReference>
<protein>
    <submittedName>
        <fullName evidence="6">Protein TSSC1</fullName>
    </submittedName>
</protein>
<dbReference type="PANTHER" id="PTHR14205:SF15">
    <property type="entry name" value="EARP AND GARP COMPLEX-INTERACTING PROTEIN 1"/>
    <property type="match status" value="1"/>
</dbReference>
<evidence type="ECO:0000256" key="1">
    <source>
        <dbReference type="ARBA" id="ARBA00005672"/>
    </source>
</evidence>
<feature type="repeat" description="WD" evidence="4">
    <location>
        <begin position="254"/>
        <end position="296"/>
    </location>
</feature>
<evidence type="ECO:0000259" key="5">
    <source>
        <dbReference type="Pfam" id="PF23609"/>
    </source>
</evidence>
<reference evidence="7" key="3">
    <citation type="submission" date="2022-06" db="UniProtKB">
        <authorList>
            <consortium name="EnsemblMetazoa"/>
        </authorList>
    </citation>
    <scope>IDENTIFICATION</scope>
</reference>
<organism evidence="6">
    <name type="scientific">Sarcoptes scabiei</name>
    <name type="common">Itch mite</name>
    <name type="synonym">Acarus scabiei</name>
    <dbReference type="NCBI Taxonomy" id="52283"/>
    <lineage>
        <taxon>Eukaryota</taxon>
        <taxon>Metazoa</taxon>
        <taxon>Ecdysozoa</taxon>
        <taxon>Arthropoda</taxon>
        <taxon>Chelicerata</taxon>
        <taxon>Arachnida</taxon>
        <taxon>Acari</taxon>
        <taxon>Acariformes</taxon>
        <taxon>Sarcoptiformes</taxon>
        <taxon>Astigmata</taxon>
        <taxon>Psoroptidia</taxon>
        <taxon>Sarcoptoidea</taxon>
        <taxon>Sarcoptidae</taxon>
        <taxon>Sarcoptinae</taxon>
        <taxon>Sarcoptes</taxon>
    </lineage>
</organism>
<dbReference type="PANTHER" id="PTHR14205">
    <property type="entry name" value="WD-REPEAT PROTEIN"/>
    <property type="match status" value="1"/>
</dbReference>
<dbReference type="InterPro" id="IPR015943">
    <property type="entry name" value="WD40/YVTN_repeat-like_dom_sf"/>
</dbReference>
<dbReference type="InterPro" id="IPR001680">
    <property type="entry name" value="WD40_rpt"/>
</dbReference>
<feature type="domain" description="EIPR1-like beta-propeller" evidence="5">
    <location>
        <begin position="33"/>
        <end position="329"/>
    </location>
</feature>
<sequence>MKIVAKHRKMISNNNSCNNFGTDCKENLIEYPSLIYGLDHECRALCSQFSEDLPTRFFVGTQCLKLEENEVHVLEHIDECNHLAKAIFQHPVGEIWHLIAFSKKLRHLLSCYSSLDGLRKRNHFTLWEIPIDLEQTISENESTLPLNLEKIIDFDAENFDENFGQIARLKPDGENELILALETKLARIDLETQQSIGQISLDHSQDQPKISNKLAKISTFHWSPHFNSNIVALTTNSNIFARDLRTSSNAWTISQAHSQSVRDLDFNSNSQHYVVTCGDDCEVKFWDLRNTSRPALKMLQHSHWVWCVRYNQFHDDFVLSSSSDGNVNLLRASSIASQPYGQLIDDELDDDDDGTLKNLLGSKSKFDQQRSNNVDDGLVRKFEDHADSVYAIEWSPNDPWIFASLSYDGRLIINRVPEEEKMKFLN</sequence>
<dbReference type="SMART" id="SM00320">
    <property type="entry name" value="WD40"/>
    <property type="match status" value="3"/>
</dbReference>
<dbReference type="Pfam" id="PF00400">
    <property type="entry name" value="WD40"/>
    <property type="match status" value="1"/>
</dbReference>
<dbReference type="InterPro" id="IPR040323">
    <property type="entry name" value="EIPR1"/>
</dbReference>
<dbReference type="AlphaFoldDB" id="A0A834R1L0"/>
<evidence type="ECO:0000313" key="8">
    <source>
        <dbReference type="Proteomes" id="UP000070412"/>
    </source>
</evidence>